<dbReference type="Proteomes" id="UP001066276">
    <property type="component" value="Chromosome 3_2"/>
</dbReference>
<feature type="region of interest" description="Disordered" evidence="1">
    <location>
        <begin position="32"/>
        <end position="125"/>
    </location>
</feature>
<dbReference type="EMBL" id="JANPWB010000006">
    <property type="protein sequence ID" value="KAJ1179687.1"/>
    <property type="molecule type" value="Genomic_DNA"/>
</dbReference>
<proteinExistence type="predicted"/>
<evidence type="ECO:0000313" key="2">
    <source>
        <dbReference type="EMBL" id="KAJ1179687.1"/>
    </source>
</evidence>
<protein>
    <submittedName>
        <fullName evidence="2">Uncharacterized protein</fullName>
    </submittedName>
</protein>
<reference evidence="2" key="1">
    <citation type="journal article" date="2022" name="bioRxiv">
        <title>Sequencing and chromosome-scale assembly of the giantPleurodeles waltlgenome.</title>
        <authorList>
            <person name="Brown T."/>
            <person name="Elewa A."/>
            <person name="Iarovenko S."/>
            <person name="Subramanian E."/>
            <person name="Araus A.J."/>
            <person name="Petzold A."/>
            <person name="Susuki M."/>
            <person name="Suzuki K.-i.T."/>
            <person name="Hayashi T."/>
            <person name="Toyoda A."/>
            <person name="Oliveira C."/>
            <person name="Osipova E."/>
            <person name="Leigh N.D."/>
            <person name="Simon A."/>
            <person name="Yun M.H."/>
        </authorList>
    </citation>
    <scope>NUCLEOTIDE SEQUENCE</scope>
    <source>
        <strain evidence="2">20211129_DDA</strain>
        <tissue evidence="2">Liver</tissue>
    </source>
</reference>
<evidence type="ECO:0000256" key="1">
    <source>
        <dbReference type="SAM" id="MobiDB-lite"/>
    </source>
</evidence>
<feature type="compositionally biased region" description="Low complexity" evidence="1">
    <location>
        <begin position="98"/>
        <end position="111"/>
    </location>
</feature>
<dbReference type="AlphaFoldDB" id="A0AAV7TVS5"/>
<name>A0AAV7TVS5_PLEWA</name>
<keyword evidence="3" id="KW-1185">Reference proteome</keyword>
<gene>
    <name evidence="2" type="ORF">NDU88_004921</name>
</gene>
<evidence type="ECO:0000313" key="3">
    <source>
        <dbReference type="Proteomes" id="UP001066276"/>
    </source>
</evidence>
<organism evidence="2 3">
    <name type="scientific">Pleurodeles waltl</name>
    <name type="common">Iberian ribbed newt</name>
    <dbReference type="NCBI Taxonomy" id="8319"/>
    <lineage>
        <taxon>Eukaryota</taxon>
        <taxon>Metazoa</taxon>
        <taxon>Chordata</taxon>
        <taxon>Craniata</taxon>
        <taxon>Vertebrata</taxon>
        <taxon>Euteleostomi</taxon>
        <taxon>Amphibia</taxon>
        <taxon>Batrachia</taxon>
        <taxon>Caudata</taxon>
        <taxon>Salamandroidea</taxon>
        <taxon>Salamandridae</taxon>
        <taxon>Pleurodelinae</taxon>
        <taxon>Pleurodeles</taxon>
    </lineage>
</organism>
<accession>A0AAV7TVS5</accession>
<sequence>MRGLGLAAPPVGQEQRVGRCGLIGLDPIPHRTETELRGSMDPSCSGLVRGDRCRKSKSRIRPSQAQVVESQERALKEANLFKSPPHQTCRDPDGVGSGPSVDPSSGSSSPSALGPELTLRMADDL</sequence>
<comment type="caution">
    <text evidence="2">The sequence shown here is derived from an EMBL/GenBank/DDBJ whole genome shotgun (WGS) entry which is preliminary data.</text>
</comment>